<keyword evidence="4 7" id="KW-0720">Serine protease</keyword>
<organism evidence="10 11">
    <name type="scientific">Electrophorus electricus</name>
    <name type="common">Electric eel</name>
    <name type="synonym">Gymnotus electricus</name>
    <dbReference type="NCBI Taxonomy" id="8005"/>
    <lineage>
        <taxon>Eukaryota</taxon>
        <taxon>Metazoa</taxon>
        <taxon>Chordata</taxon>
        <taxon>Craniata</taxon>
        <taxon>Vertebrata</taxon>
        <taxon>Euteleostomi</taxon>
        <taxon>Actinopterygii</taxon>
        <taxon>Neopterygii</taxon>
        <taxon>Teleostei</taxon>
        <taxon>Ostariophysi</taxon>
        <taxon>Gymnotiformes</taxon>
        <taxon>Gymnotoidei</taxon>
        <taxon>Gymnotidae</taxon>
        <taxon>Electrophorus</taxon>
    </lineage>
</organism>
<dbReference type="Gene3D" id="2.40.10.10">
    <property type="entry name" value="Trypsin-like serine proteases"/>
    <property type="match status" value="2"/>
</dbReference>
<dbReference type="FunFam" id="2.40.10.10:FF:000068">
    <property type="entry name" value="transmembrane protease serine 2"/>
    <property type="match status" value="1"/>
</dbReference>
<dbReference type="InterPro" id="IPR018114">
    <property type="entry name" value="TRYPSIN_HIS"/>
</dbReference>
<proteinExistence type="predicted"/>
<feature type="domain" description="Peptidase S1" evidence="9">
    <location>
        <begin position="295"/>
        <end position="551"/>
    </location>
</feature>
<dbReference type="PRINTS" id="PR00722">
    <property type="entry name" value="CHYMOTRYPSIN"/>
</dbReference>
<keyword evidence="11" id="KW-1185">Reference proteome</keyword>
<evidence type="ECO:0000259" key="9">
    <source>
        <dbReference type="PROSITE" id="PS50240"/>
    </source>
</evidence>
<reference evidence="11" key="1">
    <citation type="journal article" date="2014" name="Science">
        <title>Nonhuman genetics. Genomic basis for the convergent evolution of electric organs.</title>
        <authorList>
            <person name="Gallant J.R."/>
            <person name="Traeger L.L."/>
            <person name="Volkening J.D."/>
            <person name="Moffett H."/>
            <person name="Chen P.H."/>
            <person name="Novina C.D."/>
            <person name="Phillips G.N.Jr."/>
            <person name="Anand R."/>
            <person name="Wells G.B."/>
            <person name="Pinch M."/>
            <person name="Guth R."/>
            <person name="Unguez G.A."/>
            <person name="Albert J.S."/>
            <person name="Zakon H.H."/>
            <person name="Samanta M.P."/>
            <person name="Sussman M.R."/>
        </authorList>
    </citation>
    <scope>NUCLEOTIDE SEQUENCE [LARGE SCALE GENOMIC DNA]</scope>
</reference>
<protein>
    <recommendedName>
        <fullName evidence="9">Peptidase S1 domain-containing protein</fullName>
    </recommendedName>
</protein>
<dbReference type="Proteomes" id="UP000314983">
    <property type="component" value="Chromosome 1"/>
</dbReference>
<feature type="domain" description="Peptidase S1" evidence="9">
    <location>
        <begin position="16"/>
        <end position="252"/>
    </location>
</feature>
<keyword evidence="3 7" id="KW-0378">Hydrolase</keyword>
<dbReference type="Pfam" id="PF00089">
    <property type="entry name" value="Trypsin"/>
    <property type="match status" value="2"/>
</dbReference>
<dbReference type="InterPro" id="IPR043504">
    <property type="entry name" value="Peptidase_S1_PA_chymotrypsin"/>
</dbReference>
<accession>A0A4W4E5T0</accession>
<keyword evidence="6" id="KW-0325">Glycoprotein</keyword>
<evidence type="ECO:0000313" key="11">
    <source>
        <dbReference type="Proteomes" id="UP000314983"/>
    </source>
</evidence>
<dbReference type="InterPro" id="IPR001314">
    <property type="entry name" value="Peptidase_S1A"/>
</dbReference>
<keyword evidence="5" id="KW-1015">Disulfide bond</keyword>
<dbReference type="GeneTree" id="ENSGT00940000163009"/>
<evidence type="ECO:0000256" key="2">
    <source>
        <dbReference type="ARBA" id="ARBA00022729"/>
    </source>
</evidence>
<evidence type="ECO:0000313" key="10">
    <source>
        <dbReference type="Ensembl" id="ENSEEEP00000006274.2"/>
    </source>
</evidence>
<keyword evidence="1 7" id="KW-0645">Protease</keyword>
<evidence type="ECO:0000256" key="4">
    <source>
        <dbReference type="ARBA" id="ARBA00022825"/>
    </source>
</evidence>
<keyword evidence="2" id="KW-0732">Signal</keyword>
<dbReference type="InterPro" id="IPR001254">
    <property type="entry name" value="Trypsin_dom"/>
</dbReference>
<feature type="region of interest" description="Disordered" evidence="8">
    <location>
        <begin position="500"/>
        <end position="519"/>
    </location>
</feature>
<name>A0A4W4E5T0_ELEEL</name>
<dbReference type="SMART" id="SM00020">
    <property type="entry name" value="Tryp_SPc"/>
    <property type="match status" value="2"/>
</dbReference>
<dbReference type="InterPro" id="IPR009003">
    <property type="entry name" value="Peptidase_S1_PA"/>
</dbReference>
<reference evidence="10" key="3">
    <citation type="submission" date="2020-05" db="EMBL/GenBank/DDBJ databases">
        <title>Electrophorus electricus (electric eel) genome, fEleEle1, primary haplotype.</title>
        <authorList>
            <person name="Myers G."/>
            <person name="Meyer A."/>
            <person name="Fedrigo O."/>
            <person name="Formenti G."/>
            <person name="Rhie A."/>
            <person name="Tracey A."/>
            <person name="Sims Y."/>
            <person name="Jarvis E.D."/>
        </authorList>
    </citation>
    <scope>NUCLEOTIDE SEQUENCE [LARGE SCALE GENOMIC DNA]</scope>
</reference>
<reference evidence="10" key="4">
    <citation type="submission" date="2025-08" db="UniProtKB">
        <authorList>
            <consortium name="Ensembl"/>
        </authorList>
    </citation>
    <scope>IDENTIFICATION</scope>
</reference>
<dbReference type="Ensembl" id="ENSEEET00000006363.2">
    <property type="protein sequence ID" value="ENSEEEP00000006274.2"/>
    <property type="gene ID" value="ENSEEEG00000027376.1"/>
</dbReference>
<sequence>GHCTSVCGVASLNNKIVGGQNAAAGSWPWQVSIRLTAYNFHFCGGSLINSGWVLTAAHCFVRYTASQVTVYLGTETLEGTNMNQVFRSVTSVTIHPNYDANTVNNDLALLQLSSTVTFTPYVTPICLAASGSTFFNGTLSWVTGWGNIGYGVSLPSPGYLQEVQVPIIGNRQCFCLYGGGITGNMICAGALAGGKDPCNGDSGGPLVIKQGSVWIQAGIVSFGKAQGCAQANYPGAFTRVSQYQNWINQVITSNQPGFITYTSNGTNADLNVSCSNLPPATTVVTTTTMTTAPTVVCGNANLNDLSGAGTGLASAGMWPWMASVQRNGTHVCGGTLIAAQFVMSSADCFSGSTNASDWTVILGRLMQNGSNSNEVSIKVANITFSNTSQNNIAVLQLTVKPTLSNYIQPICVDQGSNNFAVNTQCWTAGWGSGGGAQQTLQQINTSIVSCDSASASTSICTQAFPLEQSERGGPLMCKVGASWFQAAVLTLLTSTANSTNSTKSNITNTNSTNSSSSSSKSLQVDVVNQKSSIMTFSKTSDFTPFLLKTVGSLPNTTSATTTMATTTKPSNGAAHLFLSVTSVILLSLPAIIQVLG</sequence>
<evidence type="ECO:0000256" key="1">
    <source>
        <dbReference type="ARBA" id="ARBA00022670"/>
    </source>
</evidence>
<dbReference type="FunFam" id="2.40.10.10:FF:000024">
    <property type="entry name" value="Serine protease 53"/>
    <property type="match status" value="1"/>
</dbReference>
<evidence type="ECO:0000256" key="3">
    <source>
        <dbReference type="ARBA" id="ARBA00022801"/>
    </source>
</evidence>
<dbReference type="PROSITE" id="PS00135">
    <property type="entry name" value="TRYPSIN_SER"/>
    <property type="match status" value="1"/>
</dbReference>
<dbReference type="PANTHER" id="PTHR24253:SF144">
    <property type="entry name" value="CHYMOTRYPSIN-LIKE PROTEASE CTRL-1-RELATED"/>
    <property type="match status" value="1"/>
</dbReference>
<dbReference type="SUPFAM" id="SSF50494">
    <property type="entry name" value="Trypsin-like serine proteases"/>
    <property type="match status" value="2"/>
</dbReference>
<evidence type="ECO:0000256" key="8">
    <source>
        <dbReference type="SAM" id="MobiDB-lite"/>
    </source>
</evidence>
<dbReference type="AlphaFoldDB" id="A0A4W4E5T0"/>
<dbReference type="GO" id="GO:0006508">
    <property type="term" value="P:proteolysis"/>
    <property type="evidence" value="ECO:0007669"/>
    <property type="project" value="UniProtKB-KW"/>
</dbReference>
<dbReference type="STRING" id="8005.ENSEEEP00000006274"/>
<dbReference type="GO" id="GO:0004252">
    <property type="term" value="F:serine-type endopeptidase activity"/>
    <property type="evidence" value="ECO:0007669"/>
    <property type="project" value="InterPro"/>
</dbReference>
<dbReference type="PROSITE" id="PS50240">
    <property type="entry name" value="TRYPSIN_DOM"/>
    <property type="match status" value="2"/>
</dbReference>
<evidence type="ECO:0000256" key="5">
    <source>
        <dbReference type="ARBA" id="ARBA00023157"/>
    </source>
</evidence>
<dbReference type="CDD" id="cd00190">
    <property type="entry name" value="Tryp_SPc"/>
    <property type="match status" value="2"/>
</dbReference>
<reference evidence="11" key="2">
    <citation type="journal article" date="2017" name="Sci. Adv.">
        <title>A tail of two voltages: Proteomic comparison of the three electric organs of the electric eel.</title>
        <authorList>
            <person name="Traeger L.L."/>
            <person name="Sabat G."/>
            <person name="Barrett-Wilt G.A."/>
            <person name="Wells G.B."/>
            <person name="Sussman M.R."/>
        </authorList>
    </citation>
    <scope>NUCLEOTIDE SEQUENCE [LARGE SCALE GENOMIC DNA]</scope>
</reference>
<dbReference type="InterPro" id="IPR033116">
    <property type="entry name" value="TRYPSIN_SER"/>
</dbReference>
<reference evidence="10" key="5">
    <citation type="submission" date="2025-09" db="UniProtKB">
        <authorList>
            <consortium name="Ensembl"/>
        </authorList>
    </citation>
    <scope>IDENTIFICATION</scope>
</reference>
<evidence type="ECO:0000256" key="6">
    <source>
        <dbReference type="ARBA" id="ARBA00023180"/>
    </source>
</evidence>
<evidence type="ECO:0000256" key="7">
    <source>
        <dbReference type="RuleBase" id="RU363034"/>
    </source>
</evidence>
<dbReference type="PROSITE" id="PS00134">
    <property type="entry name" value="TRYPSIN_HIS"/>
    <property type="match status" value="1"/>
</dbReference>
<dbReference type="PANTHER" id="PTHR24253">
    <property type="entry name" value="TRANSMEMBRANE PROTEASE SERINE"/>
    <property type="match status" value="1"/>
</dbReference>
<gene>
    <name evidence="10" type="primary">LOC113568567</name>
</gene>